<dbReference type="EMBL" id="VXAW01012917">
    <property type="protein sequence ID" value="NXM09173.1"/>
    <property type="molecule type" value="Genomic_DNA"/>
</dbReference>
<feature type="region of interest" description="Disordered" evidence="1">
    <location>
        <begin position="1"/>
        <end position="35"/>
    </location>
</feature>
<feature type="non-terminal residue" evidence="2">
    <location>
        <position position="1"/>
    </location>
</feature>
<feature type="compositionally biased region" description="Pro residues" evidence="1">
    <location>
        <begin position="92"/>
        <end position="104"/>
    </location>
</feature>
<evidence type="ECO:0000313" key="2">
    <source>
        <dbReference type="EMBL" id="NXM09173.1"/>
    </source>
</evidence>
<organism evidence="2 3">
    <name type="scientific">Tyrannus savana</name>
    <name type="common">Fork-tailed flycatcher</name>
    <name type="synonym">Muscivora tyrannus</name>
    <dbReference type="NCBI Taxonomy" id="137541"/>
    <lineage>
        <taxon>Eukaryota</taxon>
        <taxon>Metazoa</taxon>
        <taxon>Chordata</taxon>
        <taxon>Craniata</taxon>
        <taxon>Vertebrata</taxon>
        <taxon>Euteleostomi</taxon>
        <taxon>Archelosauria</taxon>
        <taxon>Archosauria</taxon>
        <taxon>Dinosauria</taxon>
        <taxon>Saurischia</taxon>
        <taxon>Theropoda</taxon>
        <taxon>Coelurosauria</taxon>
        <taxon>Aves</taxon>
        <taxon>Neognathae</taxon>
        <taxon>Neoaves</taxon>
        <taxon>Telluraves</taxon>
        <taxon>Australaves</taxon>
        <taxon>Passeriformes</taxon>
        <taxon>Tyrannidae</taxon>
        <taxon>Tyrannus</taxon>
    </lineage>
</organism>
<comment type="caution">
    <text evidence="2">The sequence shown here is derived from an EMBL/GenBank/DDBJ whole genome shotgun (WGS) entry which is preliminary data.</text>
</comment>
<feature type="compositionally biased region" description="Basic and acidic residues" evidence="1">
    <location>
        <begin position="180"/>
        <end position="189"/>
    </location>
</feature>
<dbReference type="Proteomes" id="UP000537779">
    <property type="component" value="Unassembled WGS sequence"/>
</dbReference>
<sequence>MKLQLQGRRGGPQEEQQEEVGGDGAAPGPAWAPPETQDFQEYLAENERAVLHLQTAERLDRLQAEEGEGGGLCVLGEHLDGTAWQVKPPLCPPGLVPSPFPPGSPVLGFPPEQPAQGGGQVGSQVPAGPPWQVQPQVGGEGGNGPEEPPAPTCSPPGEDLGVPPAPPAESEGGAPQSPPEHLEHLEHPE</sequence>
<evidence type="ECO:0000256" key="1">
    <source>
        <dbReference type="SAM" id="MobiDB-lite"/>
    </source>
</evidence>
<accession>A0A7L0Y4Q3</accession>
<keyword evidence="3" id="KW-1185">Reference proteome</keyword>
<gene>
    <name evidence="2" type="primary">Csrnp2</name>
    <name evidence="2" type="ORF">TYRSAV_R15098</name>
</gene>
<dbReference type="AlphaFoldDB" id="A0A7L0Y4Q3"/>
<protein>
    <submittedName>
        <fullName evidence="2">CSRN2 protein</fullName>
    </submittedName>
</protein>
<reference evidence="2 3" key="1">
    <citation type="submission" date="2019-09" db="EMBL/GenBank/DDBJ databases">
        <title>Bird 10,000 Genomes (B10K) Project - Family phase.</title>
        <authorList>
            <person name="Zhang G."/>
        </authorList>
    </citation>
    <scope>NUCLEOTIDE SEQUENCE [LARGE SCALE GENOMIC DNA]</scope>
    <source>
        <strain evidence="2">B10K-DU-001-37</strain>
        <tissue evidence="2">Muscle</tissue>
    </source>
</reference>
<feature type="region of interest" description="Disordered" evidence="1">
    <location>
        <begin position="92"/>
        <end position="189"/>
    </location>
</feature>
<evidence type="ECO:0000313" key="3">
    <source>
        <dbReference type="Proteomes" id="UP000537779"/>
    </source>
</evidence>
<proteinExistence type="predicted"/>
<feature type="non-terminal residue" evidence="2">
    <location>
        <position position="189"/>
    </location>
</feature>
<name>A0A7L0Y4Q3_TYRSA</name>